<dbReference type="GO" id="GO:0016887">
    <property type="term" value="F:ATP hydrolysis activity"/>
    <property type="evidence" value="ECO:0007669"/>
    <property type="project" value="TreeGrafter"/>
</dbReference>
<feature type="signal peptide" evidence="1">
    <location>
        <begin position="1"/>
        <end position="15"/>
    </location>
</feature>
<feature type="chain" id="PRO_5035305613" description="Cytidyltransferase-like domain-containing protein" evidence="1">
    <location>
        <begin position="16"/>
        <end position="245"/>
    </location>
</feature>
<evidence type="ECO:0000313" key="3">
    <source>
        <dbReference type="EMBL" id="TNV72763.1"/>
    </source>
</evidence>
<dbReference type="Proteomes" id="UP000785679">
    <property type="component" value="Unassembled WGS sequence"/>
</dbReference>
<organism evidence="3 4">
    <name type="scientific">Halteria grandinella</name>
    <dbReference type="NCBI Taxonomy" id="5974"/>
    <lineage>
        <taxon>Eukaryota</taxon>
        <taxon>Sar</taxon>
        <taxon>Alveolata</taxon>
        <taxon>Ciliophora</taxon>
        <taxon>Intramacronucleata</taxon>
        <taxon>Spirotrichea</taxon>
        <taxon>Stichotrichia</taxon>
        <taxon>Sporadotrichida</taxon>
        <taxon>Halteriidae</taxon>
        <taxon>Halteria</taxon>
    </lineage>
</organism>
<dbReference type="AlphaFoldDB" id="A0A8J8NDE2"/>
<protein>
    <recommendedName>
        <fullName evidence="2">Cytidyltransferase-like domain-containing protein</fullName>
    </recommendedName>
</protein>
<proteinExistence type="predicted"/>
<dbReference type="Gene3D" id="3.40.50.620">
    <property type="entry name" value="HUPs"/>
    <property type="match status" value="1"/>
</dbReference>
<name>A0A8J8NDE2_HALGN</name>
<comment type="caution">
    <text evidence="3">The sequence shown here is derived from an EMBL/GenBank/DDBJ whole genome shotgun (WGS) entry which is preliminary data.</text>
</comment>
<evidence type="ECO:0000259" key="2">
    <source>
        <dbReference type="Pfam" id="PF01467"/>
    </source>
</evidence>
<gene>
    <name evidence="3" type="ORF">FGO68_gene6645</name>
</gene>
<accession>A0A8J8NDE2</accession>
<reference evidence="3" key="1">
    <citation type="submission" date="2019-06" db="EMBL/GenBank/DDBJ databases">
        <authorList>
            <person name="Zheng W."/>
        </authorList>
    </citation>
    <scope>NUCLEOTIDE SEQUENCE</scope>
    <source>
        <strain evidence="3">QDHG01</strain>
    </source>
</reference>
<sequence>MWVIIIILLAEYLQLKIKRYQNFRMTSSISLVNLRRLAVTEGMMILYRTNPEGRREEIIDPQQGELSDSMILSGSFNPLHEGHIRLAQQACIQAGRKQIVYELAIVNADKGPIDEQVIVRRAEQFEKAGLNLLLTSQPFFYRKALMLPSQHFVLGYDTFVRLLDLKYYENLQEKLLQILKSLEEVGTRFAIGGRLNAKTSLFEVLDSEALEIVPLAFKDMFYAVSDFRVDLSSTELRARGITTTF</sequence>
<dbReference type="InterPro" id="IPR014729">
    <property type="entry name" value="Rossmann-like_a/b/a_fold"/>
</dbReference>
<dbReference type="Pfam" id="PF01467">
    <property type="entry name" value="CTP_transf_like"/>
    <property type="match status" value="1"/>
</dbReference>
<keyword evidence="4" id="KW-1185">Reference proteome</keyword>
<dbReference type="GO" id="GO:0005634">
    <property type="term" value="C:nucleus"/>
    <property type="evidence" value="ECO:0007669"/>
    <property type="project" value="TreeGrafter"/>
</dbReference>
<evidence type="ECO:0000313" key="4">
    <source>
        <dbReference type="Proteomes" id="UP000785679"/>
    </source>
</evidence>
<evidence type="ECO:0000256" key="1">
    <source>
        <dbReference type="SAM" id="SignalP"/>
    </source>
</evidence>
<dbReference type="SUPFAM" id="SSF52374">
    <property type="entry name" value="Nucleotidylyl transferase"/>
    <property type="match status" value="1"/>
</dbReference>
<dbReference type="GO" id="GO:0005737">
    <property type="term" value="C:cytoplasm"/>
    <property type="evidence" value="ECO:0007669"/>
    <property type="project" value="TreeGrafter"/>
</dbReference>
<dbReference type="OrthoDB" id="5591297at2759"/>
<keyword evidence="1" id="KW-0732">Signal</keyword>
<dbReference type="EMBL" id="RRYP01021051">
    <property type="protein sequence ID" value="TNV72763.1"/>
    <property type="molecule type" value="Genomic_DNA"/>
</dbReference>
<dbReference type="PANTHER" id="PTHR31285">
    <property type="entry name" value="NICOTINAMIDE MONONUCLEOTIDE ADENYLYLTRANSFERASE"/>
    <property type="match status" value="1"/>
</dbReference>
<dbReference type="InterPro" id="IPR004821">
    <property type="entry name" value="Cyt_trans-like"/>
</dbReference>
<dbReference type="PANTHER" id="PTHR31285:SF0">
    <property type="entry name" value="NICOTINAMIDE MONONUCLEOTIDE ADENYLYLTRANSFERASE"/>
    <property type="match status" value="1"/>
</dbReference>
<feature type="domain" description="Cytidyltransferase-like" evidence="2">
    <location>
        <begin position="72"/>
        <end position="239"/>
    </location>
</feature>
<dbReference type="GO" id="GO:0000309">
    <property type="term" value="F:nicotinamide-nucleotide adenylyltransferase activity"/>
    <property type="evidence" value="ECO:0007669"/>
    <property type="project" value="TreeGrafter"/>
</dbReference>